<name>A0A1I7WUM3_HETBA</name>
<sequence>MGKTLIEVRGKCFNATLTVQKHTERCPWCPDPAEVTLIGQEFSEDPTALSASILSQLQGEDRFLHIGVLLLALIAIVASAAFGCVLVAYLRQKRLVPCTSYWFFYIVIHYPSYLFGGQRTVASCSLLFFLRYDMPWEQTRPLTYWLSNKSEATTTSPLDSASSIGAPYSYRSTSGGTIITPQTRLYHHISPNSSIGRHDDSGLESV</sequence>
<evidence type="ECO:0000313" key="2">
    <source>
        <dbReference type="Proteomes" id="UP000095283"/>
    </source>
</evidence>
<keyword evidence="2" id="KW-1185">Reference proteome</keyword>
<organism evidence="2 3">
    <name type="scientific">Heterorhabditis bacteriophora</name>
    <name type="common">Entomopathogenic nematode worm</name>
    <dbReference type="NCBI Taxonomy" id="37862"/>
    <lineage>
        <taxon>Eukaryota</taxon>
        <taxon>Metazoa</taxon>
        <taxon>Ecdysozoa</taxon>
        <taxon>Nematoda</taxon>
        <taxon>Chromadorea</taxon>
        <taxon>Rhabditida</taxon>
        <taxon>Rhabditina</taxon>
        <taxon>Rhabditomorpha</taxon>
        <taxon>Strongyloidea</taxon>
        <taxon>Heterorhabditidae</taxon>
        <taxon>Heterorhabditis</taxon>
    </lineage>
</organism>
<protein>
    <submittedName>
        <fullName evidence="3">Transmembrane protein</fullName>
    </submittedName>
</protein>
<keyword evidence="1" id="KW-0472">Membrane</keyword>
<dbReference type="PANTHER" id="PTHR38626">
    <property type="entry name" value="SKN-1 DEPENDENT ZYGOTIC TRANSCRIPT-RELATED"/>
    <property type="match status" value="1"/>
</dbReference>
<reference evidence="3" key="1">
    <citation type="submission" date="2016-11" db="UniProtKB">
        <authorList>
            <consortium name="WormBaseParasite"/>
        </authorList>
    </citation>
    <scope>IDENTIFICATION</scope>
</reference>
<feature type="transmembrane region" description="Helical" evidence="1">
    <location>
        <begin position="102"/>
        <end position="130"/>
    </location>
</feature>
<accession>A0A1I7WUM3</accession>
<dbReference type="PANTHER" id="PTHR38626:SF3">
    <property type="entry name" value="PROTEIN CBG09935"/>
    <property type="match status" value="1"/>
</dbReference>
<feature type="transmembrane region" description="Helical" evidence="1">
    <location>
        <begin position="63"/>
        <end position="90"/>
    </location>
</feature>
<dbReference type="Proteomes" id="UP000095283">
    <property type="component" value="Unplaced"/>
</dbReference>
<keyword evidence="1" id="KW-0812">Transmembrane</keyword>
<dbReference type="AlphaFoldDB" id="A0A1I7WUM3"/>
<keyword evidence="1" id="KW-1133">Transmembrane helix</keyword>
<dbReference type="InterPro" id="IPR040426">
    <property type="entry name" value="C05B5.4-like"/>
</dbReference>
<evidence type="ECO:0000256" key="1">
    <source>
        <dbReference type="SAM" id="Phobius"/>
    </source>
</evidence>
<dbReference type="WBParaSite" id="Hba_08843">
    <property type="protein sequence ID" value="Hba_08843"/>
    <property type="gene ID" value="Hba_08843"/>
</dbReference>
<proteinExistence type="predicted"/>
<evidence type="ECO:0000313" key="3">
    <source>
        <dbReference type="WBParaSite" id="Hba_08843"/>
    </source>
</evidence>